<dbReference type="EMBL" id="CAJNOQ010073614">
    <property type="protein sequence ID" value="CAF1688148.1"/>
    <property type="molecule type" value="Genomic_DNA"/>
</dbReference>
<evidence type="ECO:0000313" key="1">
    <source>
        <dbReference type="EMBL" id="CAF1688148.1"/>
    </source>
</evidence>
<name>A0A816HNX7_9BILA</name>
<sequence length="55" mass="6218">DLKLAALEAIHLSDIIYTLGNIKLTQNEIDLLSKGLKFIPNKSFHLNDQLRLCIV</sequence>
<keyword evidence="3" id="KW-1185">Reference proteome</keyword>
<accession>A0A816HNX7</accession>
<evidence type="ECO:0000313" key="2">
    <source>
        <dbReference type="EMBL" id="CAF4043245.1"/>
    </source>
</evidence>
<evidence type="ECO:0000313" key="3">
    <source>
        <dbReference type="Proteomes" id="UP000663829"/>
    </source>
</evidence>
<dbReference type="Proteomes" id="UP000663829">
    <property type="component" value="Unassembled WGS sequence"/>
</dbReference>
<feature type="non-terminal residue" evidence="1">
    <location>
        <position position="1"/>
    </location>
</feature>
<gene>
    <name evidence="1" type="ORF">GPM918_LOCUS46793</name>
    <name evidence="2" type="ORF">SRO942_LOCUS26927</name>
</gene>
<dbReference type="Proteomes" id="UP000681722">
    <property type="component" value="Unassembled WGS sequence"/>
</dbReference>
<dbReference type="EMBL" id="CAJOBC010019744">
    <property type="protein sequence ID" value="CAF4043245.1"/>
    <property type="molecule type" value="Genomic_DNA"/>
</dbReference>
<proteinExistence type="predicted"/>
<comment type="caution">
    <text evidence="1">The sequence shown here is derived from an EMBL/GenBank/DDBJ whole genome shotgun (WGS) entry which is preliminary data.</text>
</comment>
<organism evidence="1 3">
    <name type="scientific">Didymodactylos carnosus</name>
    <dbReference type="NCBI Taxonomy" id="1234261"/>
    <lineage>
        <taxon>Eukaryota</taxon>
        <taxon>Metazoa</taxon>
        <taxon>Spiralia</taxon>
        <taxon>Gnathifera</taxon>
        <taxon>Rotifera</taxon>
        <taxon>Eurotatoria</taxon>
        <taxon>Bdelloidea</taxon>
        <taxon>Philodinida</taxon>
        <taxon>Philodinidae</taxon>
        <taxon>Didymodactylos</taxon>
    </lineage>
</organism>
<protein>
    <submittedName>
        <fullName evidence="1">Uncharacterized protein</fullName>
    </submittedName>
</protein>
<dbReference type="AlphaFoldDB" id="A0A816HNX7"/>
<reference evidence="1" key="1">
    <citation type="submission" date="2021-02" db="EMBL/GenBank/DDBJ databases">
        <authorList>
            <person name="Nowell W R."/>
        </authorList>
    </citation>
    <scope>NUCLEOTIDE SEQUENCE</scope>
</reference>